<keyword evidence="3" id="KW-1185">Reference proteome</keyword>
<gene>
    <name evidence="2" type="ORF">ACFPPA_01185</name>
</gene>
<evidence type="ECO:0000313" key="2">
    <source>
        <dbReference type="EMBL" id="MFC5524345.1"/>
    </source>
</evidence>
<comment type="caution">
    <text evidence="2">The sequence shown here is derived from an EMBL/GenBank/DDBJ whole genome shotgun (WGS) entry which is preliminary data.</text>
</comment>
<reference evidence="3" key="1">
    <citation type="journal article" date="2019" name="Int. J. Syst. Evol. Microbiol.">
        <title>The Global Catalogue of Microorganisms (GCM) 10K type strain sequencing project: providing services to taxonomists for standard genome sequencing and annotation.</title>
        <authorList>
            <consortium name="The Broad Institute Genomics Platform"/>
            <consortium name="The Broad Institute Genome Sequencing Center for Infectious Disease"/>
            <person name="Wu L."/>
            <person name="Ma J."/>
        </authorList>
    </citation>
    <scope>NUCLEOTIDE SEQUENCE [LARGE SCALE GENOMIC DNA]</scope>
    <source>
        <strain evidence="3">CGMCC 1.16619</strain>
    </source>
</reference>
<protein>
    <submittedName>
        <fullName evidence="2">DUF1365 domain-containing protein</fullName>
    </submittedName>
</protein>
<dbReference type="InterPro" id="IPR010775">
    <property type="entry name" value="DUF1365"/>
</dbReference>
<organism evidence="2 3">
    <name type="scientific">Rhodanobacter ginsengisoli</name>
    <dbReference type="NCBI Taxonomy" id="418646"/>
    <lineage>
        <taxon>Bacteria</taxon>
        <taxon>Pseudomonadati</taxon>
        <taxon>Pseudomonadota</taxon>
        <taxon>Gammaproteobacteria</taxon>
        <taxon>Lysobacterales</taxon>
        <taxon>Rhodanobacteraceae</taxon>
        <taxon>Rhodanobacter</taxon>
    </lineage>
</organism>
<proteinExistence type="predicted"/>
<dbReference type="RefSeq" id="WP_377316456.1">
    <property type="nucleotide sequence ID" value="NZ_JBHSNF010000001.1"/>
</dbReference>
<evidence type="ECO:0000313" key="3">
    <source>
        <dbReference type="Proteomes" id="UP001596114"/>
    </source>
</evidence>
<accession>A0ABW0QI81</accession>
<sequence>MTVRPATAKLQLASAVYEGVVRHRRHAPHAHAFEYRMAQLYLDLDEVDRVFRQRWLWSNEHRNIAQFRRRDYLGPTDLPLAEAVRRRVEQATGQRPTGPIRLLAHLRYAGLVFNPVSFYYCFAEDGEALVAVVAEITNTPWKERHAYVLPVEHAQIHGRALHWTFPKTFHVSPFMPMDCEYDWRFTVPGDDLRVHMDVKREGRRAFDATLTLRRRPLTGAALARVLWRYPLMTAQVVGAIHWQALRLWLKRNPVHDHPAPRSPRPDREHTHRGSP</sequence>
<dbReference type="Proteomes" id="UP001596114">
    <property type="component" value="Unassembled WGS sequence"/>
</dbReference>
<feature type="region of interest" description="Disordered" evidence="1">
    <location>
        <begin position="255"/>
        <end position="275"/>
    </location>
</feature>
<dbReference type="PANTHER" id="PTHR33973">
    <property type="entry name" value="OS07G0153300 PROTEIN"/>
    <property type="match status" value="1"/>
</dbReference>
<dbReference type="EMBL" id="JBHSNF010000001">
    <property type="protein sequence ID" value="MFC5524345.1"/>
    <property type="molecule type" value="Genomic_DNA"/>
</dbReference>
<name>A0ABW0QI81_9GAMM</name>
<evidence type="ECO:0000256" key="1">
    <source>
        <dbReference type="SAM" id="MobiDB-lite"/>
    </source>
</evidence>
<dbReference type="Pfam" id="PF07103">
    <property type="entry name" value="DUF1365"/>
    <property type="match status" value="1"/>
</dbReference>
<dbReference type="PANTHER" id="PTHR33973:SF4">
    <property type="entry name" value="OS07G0153300 PROTEIN"/>
    <property type="match status" value="1"/>
</dbReference>